<evidence type="ECO:0000256" key="3">
    <source>
        <dbReference type="ARBA" id="ARBA00020978"/>
    </source>
</evidence>
<proteinExistence type="inferred from homology"/>
<dbReference type="GO" id="GO:0015031">
    <property type="term" value="P:protein transport"/>
    <property type="evidence" value="ECO:0007669"/>
    <property type="project" value="UniProtKB-KW"/>
</dbReference>
<keyword evidence="7" id="KW-0472">Membrane</keyword>
<keyword evidence="4" id="KW-0813">Transport</keyword>
<feature type="region of interest" description="Disordered" evidence="8">
    <location>
        <begin position="633"/>
        <end position="665"/>
    </location>
</feature>
<evidence type="ECO:0000313" key="10">
    <source>
        <dbReference type="Proteomes" id="UP000541444"/>
    </source>
</evidence>
<dbReference type="PANTHER" id="PTHR31658:SF0">
    <property type="entry name" value="CONSERVED OLIGOMERIC GOLGI COMPLEX SUBUNIT 1"/>
    <property type="match status" value="1"/>
</dbReference>
<evidence type="ECO:0000313" key="9">
    <source>
        <dbReference type="EMBL" id="KAF6176443.1"/>
    </source>
</evidence>
<evidence type="ECO:0000256" key="1">
    <source>
        <dbReference type="ARBA" id="ARBA00004395"/>
    </source>
</evidence>
<evidence type="ECO:0000256" key="8">
    <source>
        <dbReference type="SAM" id="MobiDB-lite"/>
    </source>
</evidence>
<comment type="caution">
    <text evidence="9">The sequence shown here is derived from an EMBL/GenBank/DDBJ whole genome shotgun (WGS) entry which is preliminary data.</text>
</comment>
<dbReference type="GO" id="GO:0017119">
    <property type="term" value="C:Golgi transport complex"/>
    <property type="evidence" value="ECO:0007669"/>
    <property type="project" value="InterPro"/>
</dbReference>
<dbReference type="GO" id="GO:0006891">
    <property type="term" value="P:intra-Golgi vesicle-mediated transport"/>
    <property type="evidence" value="ECO:0007669"/>
    <property type="project" value="InterPro"/>
</dbReference>
<dbReference type="OrthoDB" id="46189at2759"/>
<comment type="subcellular location">
    <subcellularLocation>
        <location evidence="1">Golgi apparatus membrane</location>
        <topology evidence="1">Peripheral membrane protein</topology>
    </subcellularLocation>
</comment>
<organism evidence="9 10">
    <name type="scientific">Kingdonia uniflora</name>
    <dbReference type="NCBI Taxonomy" id="39325"/>
    <lineage>
        <taxon>Eukaryota</taxon>
        <taxon>Viridiplantae</taxon>
        <taxon>Streptophyta</taxon>
        <taxon>Embryophyta</taxon>
        <taxon>Tracheophyta</taxon>
        <taxon>Spermatophyta</taxon>
        <taxon>Magnoliopsida</taxon>
        <taxon>Ranunculales</taxon>
        <taxon>Circaeasteraceae</taxon>
        <taxon>Kingdonia</taxon>
    </lineage>
</organism>
<feature type="compositionally biased region" description="Polar residues" evidence="8">
    <location>
        <begin position="646"/>
        <end position="657"/>
    </location>
</feature>
<dbReference type="Proteomes" id="UP000541444">
    <property type="component" value="Unassembled WGS sequence"/>
</dbReference>
<dbReference type="EMBL" id="JACGCM010000098">
    <property type="protein sequence ID" value="KAF6176443.1"/>
    <property type="molecule type" value="Genomic_DNA"/>
</dbReference>
<dbReference type="GO" id="GO:0000139">
    <property type="term" value="C:Golgi membrane"/>
    <property type="evidence" value="ECO:0007669"/>
    <property type="project" value="UniProtKB-SubCell"/>
</dbReference>
<accession>A0A7J7PAR1</accession>
<evidence type="ECO:0000256" key="7">
    <source>
        <dbReference type="ARBA" id="ARBA00023136"/>
    </source>
</evidence>
<reference evidence="9 10" key="1">
    <citation type="journal article" date="2020" name="IScience">
        <title>Genome Sequencing of the Endangered Kingdonia uniflora (Circaeasteraceae, Ranunculales) Reveals Potential Mechanisms of Evolutionary Specialization.</title>
        <authorList>
            <person name="Sun Y."/>
            <person name="Deng T."/>
            <person name="Zhang A."/>
            <person name="Moore M.J."/>
            <person name="Landis J.B."/>
            <person name="Lin N."/>
            <person name="Zhang H."/>
            <person name="Zhang X."/>
            <person name="Huang J."/>
            <person name="Zhang X."/>
            <person name="Sun H."/>
            <person name="Wang H."/>
        </authorList>
    </citation>
    <scope>NUCLEOTIDE SEQUENCE [LARGE SCALE GENOMIC DNA]</scope>
    <source>
        <strain evidence="9">TB1705</strain>
        <tissue evidence="9">Leaf</tissue>
    </source>
</reference>
<gene>
    <name evidence="9" type="ORF">GIB67_010080</name>
</gene>
<evidence type="ECO:0000256" key="5">
    <source>
        <dbReference type="ARBA" id="ARBA00022927"/>
    </source>
</evidence>
<evidence type="ECO:0000256" key="4">
    <source>
        <dbReference type="ARBA" id="ARBA00022448"/>
    </source>
</evidence>
<dbReference type="InterPro" id="IPR033370">
    <property type="entry name" value="COG1"/>
</dbReference>
<sequence>MRVTPSRSLEDAEALFRSKPISQIRIIEASTKKEIEAKKEDLRQLIGYQYRDLINSADSIVLMKSSSESISSNISTIDSKIRSLSSTTTTGGGVVVDSGTPKLSGDPIRVKVYGIACRVKYLVDTPENIWGCLDESMFLEASGRYLRAKVVHGLVVVDRDRDLLLKFPLLQHQWQIVESFKGQISQRGRERLMDQDLGIGAYADALSAVAVIDELDPERVLELFLDSRKSWVLQKIGTCWNSNSDSSRVIMVLCDVVRVIQVSLGQVGEMFLRVLNDMPLFYKTILGSPPGSQLFGGLPNPDEEVRLWKLHRENLESLMVTLEKEFITKVCSDWLRNCGGEIISESNKSYLIDVIDRGEELASAERLIRESLDSRKVLERSLDWLKIVFGSEIDSPWNSVRGLVLNGDEDLWDGIFEDAFVQRMKAIIDLGFEDLGSVVNMRDSIRAIVASNVNQIAFQAYLSRVSTGGGVWFMEPNSRKSGENDFDSCLNAYFGLEVFRIRDAVDSRCRSVLDDLMCFLGSQKLASRLRELAPYVQNKCYESISAILGELEDELERLSVSLGKIKEDNTDSESPSNIVERSLFIGRLLFALRNHSSYIPKILGSPMSWLKNSMSMTNVADNLQSLIGNSIMTHDSPVRDSPRRQGLNSSKRQTSLGNAALSGVDDSASPKLELVSRNARDLCIRAHSLWISWISNELSATLSKHLESDDSLSVTTSLRVRMAIEEEEFRIKEQNSIDREGLKRGDDDFDDGDIETVLIRSMKNILTDYEAIGNPDDLEELLYQWLLEKSRRMERMKMLKTIRILRMGWEETEISKEIKFELPSMPSFYIISFLFQACEEIHRVGGHVLDKLILQKFALRLLERVLAIYGDFISIVEGRQPQVTDRGVLQILLDLRFTVDVLSGGDLKLNEDLPRNARSKLAIKHAQEQNQLNSANRKLFIGFLSSLSQRLDPIDWATYEPYLWENEKQAYLRHAVLFGFFVQLNRMYTDTTQKLPSNTQSNILRCSTVPRFKYLPISAPILSSLGTAKSTLSTSSDKISSSSSWKAYSNGELSQKLEFDDTSNFGVATPLLKSFMQVGESRVPPGISRANGDKLLTRITLVAKKRLIDILYIYENSSLLQSSIPSTKEERAQALQVALSFKLRNAITKMRNSFSIEKMKNVGGDGVTTQS</sequence>
<keyword evidence="10" id="KW-1185">Reference proteome</keyword>
<dbReference type="PANTHER" id="PTHR31658">
    <property type="entry name" value="CONSERVED OLIGOMERIC GOLGI COMPLEX SUBUNIT 1"/>
    <property type="match status" value="1"/>
</dbReference>
<dbReference type="Pfam" id="PF08700">
    <property type="entry name" value="VPS51_Exo84_N"/>
    <property type="match status" value="1"/>
</dbReference>
<dbReference type="AlphaFoldDB" id="A0A7J7PAR1"/>
<evidence type="ECO:0000256" key="2">
    <source>
        <dbReference type="ARBA" id="ARBA00006653"/>
    </source>
</evidence>
<keyword evidence="5" id="KW-0653">Protein transport</keyword>
<keyword evidence="6" id="KW-0333">Golgi apparatus</keyword>
<name>A0A7J7PAR1_9MAGN</name>
<protein>
    <recommendedName>
        <fullName evidence="3">Conserved oligomeric Golgi complex subunit 1</fullName>
    </recommendedName>
</protein>
<comment type="similarity">
    <text evidence="2">Belongs to the COG1 family.</text>
</comment>
<evidence type="ECO:0000256" key="6">
    <source>
        <dbReference type="ARBA" id="ARBA00023034"/>
    </source>
</evidence>